<evidence type="ECO:0000259" key="2">
    <source>
        <dbReference type="Pfam" id="PF12704"/>
    </source>
</evidence>
<dbReference type="EMBL" id="BQXH01000001">
    <property type="protein sequence ID" value="GKS80377.1"/>
    <property type="molecule type" value="Genomic_DNA"/>
</dbReference>
<feature type="domain" description="MacB-like periplasmic core" evidence="2">
    <location>
        <begin position="69"/>
        <end position="171"/>
    </location>
</feature>
<evidence type="ECO:0000313" key="4">
    <source>
        <dbReference type="Proteomes" id="UP001055149"/>
    </source>
</evidence>
<sequence>MFRNRAILTILNFCLAFLAVFIFLEIQQRDVVIKLNNHNLSLDTYRVEFKENLTAKEIDQRLNDSAEIKDVQVHYRPRGTKKITYFFGKGSFATPPLVSGNFFSKNDFKSDLSVAVVGQKLAPQLYQPKDQQYLKLNNRYIPVIGVMGEKIPSNLDQQIFIAPSQSKLATMKVQDYDVMIDGDQKLAAQVLKQTLPLKKLVKIHANQFVMSRWEWMTSHWFELIGLLAIFAVMLLEIGLWIVSSRQLYQEALRAGLRSAQLALSEWQSFSLFSVLGLLGGSLIGALTFSLQDYGALITYLGVGFAIVSLLFNLCVRRSIKKIK</sequence>
<accession>A0ABQ5JFP8</accession>
<dbReference type="Proteomes" id="UP001055149">
    <property type="component" value="Unassembled WGS sequence"/>
</dbReference>
<keyword evidence="1" id="KW-1133">Transmembrane helix</keyword>
<keyword evidence="1" id="KW-0472">Membrane</keyword>
<protein>
    <submittedName>
        <fullName evidence="3">Membrane protein</fullName>
    </submittedName>
</protein>
<dbReference type="RefSeq" id="WP_244053856.1">
    <property type="nucleotide sequence ID" value="NZ_BQXH01000001.1"/>
</dbReference>
<feature type="transmembrane region" description="Helical" evidence="1">
    <location>
        <begin position="296"/>
        <end position="315"/>
    </location>
</feature>
<evidence type="ECO:0000313" key="3">
    <source>
        <dbReference type="EMBL" id="GKS80377.1"/>
    </source>
</evidence>
<dbReference type="InterPro" id="IPR025857">
    <property type="entry name" value="MacB_PCD"/>
</dbReference>
<dbReference type="Pfam" id="PF12704">
    <property type="entry name" value="MacB_PCD"/>
    <property type="match status" value="1"/>
</dbReference>
<reference evidence="3" key="1">
    <citation type="journal article" date="2022" name="Int. J. Syst. Evol. Microbiol.">
        <title>A novel species of lactic acid bacteria, Ligilactobacillus pabuli sp. nov., isolated from alfalfa silage.</title>
        <authorList>
            <person name="Tohno M."/>
            <person name="Tanizawa Y."/>
            <person name="Sawada H."/>
            <person name="Sakamoto M."/>
            <person name="Ohkuma M."/>
            <person name="Kobayashi H."/>
        </authorList>
    </citation>
    <scope>NUCLEOTIDE SEQUENCE</scope>
    <source>
        <strain evidence="3">AF129</strain>
    </source>
</reference>
<comment type="caution">
    <text evidence="3">The sequence shown here is derived from an EMBL/GenBank/DDBJ whole genome shotgun (WGS) entry which is preliminary data.</text>
</comment>
<keyword evidence="1" id="KW-0812">Transmembrane</keyword>
<name>A0ABQ5JFP8_9LACO</name>
<proteinExistence type="predicted"/>
<feature type="transmembrane region" description="Helical" evidence="1">
    <location>
        <begin position="220"/>
        <end position="242"/>
    </location>
</feature>
<keyword evidence="4" id="KW-1185">Reference proteome</keyword>
<organism evidence="3 4">
    <name type="scientific">Ligilactobacillus pabuli</name>
    <dbReference type="NCBI Taxonomy" id="2886039"/>
    <lineage>
        <taxon>Bacteria</taxon>
        <taxon>Bacillati</taxon>
        <taxon>Bacillota</taxon>
        <taxon>Bacilli</taxon>
        <taxon>Lactobacillales</taxon>
        <taxon>Lactobacillaceae</taxon>
        <taxon>Ligilactobacillus</taxon>
    </lineage>
</organism>
<gene>
    <name evidence="3" type="ORF">LPAF129_00620</name>
</gene>
<feature type="transmembrane region" description="Helical" evidence="1">
    <location>
        <begin position="269"/>
        <end position="290"/>
    </location>
</feature>
<evidence type="ECO:0000256" key="1">
    <source>
        <dbReference type="SAM" id="Phobius"/>
    </source>
</evidence>